<dbReference type="InterPro" id="IPR033467">
    <property type="entry name" value="Tesmin/TSO1-like_CXC"/>
</dbReference>
<feature type="compositionally biased region" description="Basic and acidic residues" evidence="2">
    <location>
        <begin position="451"/>
        <end position="486"/>
    </location>
</feature>
<keyword evidence="1" id="KW-0175">Coiled coil</keyword>
<organism evidence="4 5">
    <name type="scientific">Microthlaspi erraticum</name>
    <dbReference type="NCBI Taxonomy" id="1685480"/>
    <lineage>
        <taxon>Eukaryota</taxon>
        <taxon>Viridiplantae</taxon>
        <taxon>Streptophyta</taxon>
        <taxon>Embryophyta</taxon>
        <taxon>Tracheophyta</taxon>
        <taxon>Spermatophyta</taxon>
        <taxon>Magnoliopsida</taxon>
        <taxon>eudicotyledons</taxon>
        <taxon>Gunneridae</taxon>
        <taxon>Pentapetalae</taxon>
        <taxon>rosids</taxon>
        <taxon>malvids</taxon>
        <taxon>Brassicales</taxon>
        <taxon>Brassicaceae</taxon>
        <taxon>Coluteocarpeae</taxon>
        <taxon>Microthlaspi</taxon>
    </lineage>
</organism>
<feature type="region of interest" description="Disordered" evidence="2">
    <location>
        <begin position="294"/>
        <end position="394"/>
    </location>
</feature>
<dbReference type="Pfam" id="PF25764">
    <property type="entry name" value="KIF21A_4th"/>
    <property type="match status" value="1"/>
</dbReference>
<comment type="caution">
    <text evidence="4">The sequence shown here is derived from an EMBL/GenBank/DDBJ whole genome shotgun (WGS) entry which is preliminary data.</text>
</comment>
<feature type="coiled-coil region" evidence="1">
    <location>
        <begin position="216"/>
        <end position="250"/>
    </location>
</feature>
<dbReference type="EMBL" id="CACVBM020000754">
    <property type="protein sequence ID" value="CAA7022941.1"/>
    <property type="molecule type" value="Genomic_DNA"/>
</dbReference>
<protein>
    <recommendedName>
        <fullName evidence="3">Tesmin/TSO1-like CXC domain-containing protein</fullName>
    </recommendedName>
</protein>
<feature type="region of interest" description="Disordered" evidence="2">
    <location>
        <begin position="1"/>
        <end position="20"/>
    </location>
</feature>
<evidence type="ECO:0000256" key="2">
    <source>
        <dbReference type="SAM" id="MobiDB-lite"/>
    </source>
</evidence>
<feature type="coiled-coil region" evidence="1">
    <location>
        <begin position="100"/>
        <end position="152"/>
    </location>
</feature>
<proteinExistence type="predicted"/>
<dbReference type="AlphaFoldDB" id="A0A6D2ICF7"/>
<feature type="compositionally biased region" description="Low complexity" evidence="2">
    <location>
        <begin position="78"/>
        <end position="90"/>
    </location>
</feature>
<feature type="region of interest" description="Disordered" evidence="2">
    <location>
        <begin position="185"/>
        <end position="209"/>
    </location>
</feature>
<dbReference type="SMART" id="SM01114">
    <property type="entry name" value="CXC"/>
    <property type="match status" value="1"/>
</dbReference>
<dbReference type="GO" id="GO:0007018">
    <property type="term" value="P:microtubule-based movement"/>
    <property type="evidence" value="ECO:0007669"/>
    <property type="project" value="InterPro"/>
</dbReference>
<dbReference type="InterPro" id="IPR027640">
    <property type="entry name" value="Kinesin-like_fam"/>
</dbReference>
<evidence type="ECO:0000313" key="4">
    <source>
        <dbReference type="EMBL" id="CAA7022941.1"/>
    </source>
</evidence>
<dbReference type="OrthoDB" id="1739830at2759"/>
<sequence>MTKRNLRSKQSPPLGDDAEKLYQKRIRDLESVNETLQRNVEELRSKMADVSISSSVGTLQSSREFSQKSIATKQEGMSSRSKSSLQSMCSTKKLRPESSLKQIDGEVQKLKAQKVKLQCKIKLDSMQFRLSKASLEKEALQLKKELRKSEFEKHILTALNRRQKLILQLKNTQALTALKRLKSLPESKKPCTNKNKGPPKATDSKIQDSSNELGLLTKLNKIHSNYERQMKEIAEEVKRFSSEADDLKTEFEGEQNSWSASCDNQINNTPLDSELKELKEEFIKLSTMVSQMEMTKSQLTETDKAQDKPAENSVSSKITKDETNVEPSKPVNSEETLCEPAENSVSSKTTNDQSNLETSEPTISEETLVKPAESSVSSKNSKAESSQPKASEETVCKKEKSKAQVCCSCTKKSLCKTKNCKCRANGNGCGDSCGCLASKCSNREEIVKPDKATEPVDGKKPAGISHDDKDAKKQALRDIGNMREAGKVGTVKKVQKRVAKK</sequence>
<feature type="compositionally biased region" description="Low complexity" evidence="2">
    <location>
        <begin position="372"/>
        <end position="386"/>
    </location>
</feature>
<accession>A0A6D2ICF7</accession>
<evidence type="ECO:0000256" key="1">
    <source>
        <dbReference type="SAM" id="Coils"/>
    </source>
</evidence>
<dbReference type="GO" id="GO:0003777">
    <property type="term" value="F:microtubule motor activity"/>
    <property type="evidence" value="ECO:0007669"/>
    <property type="project" value="InterPro"/>
</dbReference>
<keyword evidence="5" id="KW-1185">Reference proteome</keyword>
<feature type="domain" description="Tesmin/TSO1-like CXC" evidence="3">
    <location>
        <begin position="402"/>
        <end position="446"/>
    </location>
</feature>
<feature type="region of interest" description="Disordered" evidence="2">
    <location>
        <begin position="51"/>
        <end position="97"/>
    </location>
</feature>
<feature type="compositionally biased region" description="Polar residues" evidence="2">
    <location>
        <begin position="51"/>
        <end position="77"/>
    </location>
</feature>
<dbReference type="GO" id="GO:0007052">
    <property type="term" value="P:mitotic spindle organization"/>
    <property type="evidence" value="ECO:0007669"/>
    <property type="project" value="TreeGrafter"/>
</dbReference>
<evidence type="ECO:0000259" key="3">
    <source>
        <dbReference type="SMART" id="SM01114"/>
    </source>
</evidence>
<reference evidence="4" key="1">
    <citation type="submission" date="2020-01" db="EMBL/GenBank/DDBJ databases">
        <authorList>
            <person name="Mishra B."/>
        </authorList>
    </citation>
    <scope>NUCLEOTIDE SEQUENCE [LARGE SCALE GENOMIC DNA]</scope>
</reference>
<gene>
    <name evidence="4" type="ORF">MERR_LOCUS10176</name>
</gene>
<dbReference type="PANTHER" id="PTHR47969">
    <property type="entry name" value="CHROMOSOME-ASSOCIATED KINESIN KIF4A-RELATED"/>
    <property type="match status" value="1"/>
</dbReference>
<dbReference type="PANTHER" id="PTHR47969:SF6">
    <property type="entry name" value="KINESIN-LIKE PROTEIN KIN-4C"/>
    <property type="match status" value="1"/>
</dbReference>
<dbReference type="GO" id="GO:0051231">
    <property type="term" value="P:spindle elongation"/>
    <property type="evidence" value="ECO:0007669"/>
    <property type="project" value="TreeGrafter"/>
</dbReference>
<evidence type="ECO:0000313" key="5">
    <source>
        <dbReference type="Proteomes" id="UP000467841"/>
    </source>
</evidence>
<name>A0A6D2ICF7_9BRAS</name>
<dbReference type="GO" id="GO:0005875">
    <property type="term" value="C:microtubule associated complex"/>
    <property type="evidence" value="ECO:0007669"/>
    <property type="project" value="TreeGrafter"/>
</dbReference>
<feature type="compositionally biased region" description="Polar residues" evidence="2">
    <location>
        <begin position="343"/>
        <end position="365"/>
    </location>
</feature>
<feature type="compositionally biased region" description="Basic and acidic residues" evidence="2">
    <location>
        <begin position="301"/>
        <end position="310"/>
    </location>
</feature>
<dbReference type="Proteomes" id="UP000467841">
    <property type="component" value="Unassembled WGS sequence"/>
</dbReference>
<feature type="region of interest" description="Disordered" evidence="2">
    <location>
        <begin position="451"/>
        <end position="501"/>
    </location>
</feature>